<keyword evidence="2" id="KW-0496">Mitochondrion</keyword>
<evidence type="ECO:0000256" key="1">
    <source>
        <dbReference type="SAM" id="SignalP"/>
    </source>
</evidence>
<dbReference type="GeneID" id="10446046"/>
<sequence length="79" mass="9067">MLFIFSFSFIFSFRIRCFPSSAADSFLCGARRNSTHISINYQFDSGWLCASLKEGEKNTSPRCALLNQNIIYYLPTQHS</sequence>
<keyword evidence="1" id="KW-0732">Signal</keyword>
<organism>
    <name type="scientific">Moniliophthora roreri (strain MCA 2997)</name>
    <name type="common">Cocoa frosty pod rot fungus</name>
    <name type="synonym">Crinipellis roreri</name>
    <dbReference type="NCBI Taxonomy" id="1381753"/>
    <lineage>
        <taxon>Eukaryota</taxon>
        <taxon>Fungi</taxon>
        <taxon>Dikarya</taxon>
        <taxon>Basidiomycota</taxon>
        <taxon>Agaricomycotina</taxon>
        <taxon>Agaricomycetes</taxon>
        <taxon>Agaricomycetidae</taxon>
        <taxon>Agaricales</taxon>
        <taxon>Marasmiineae</taxon>
        <taxon>Marasmiaceae</taxon>
        <taxon>Moniliophthora</taxon>
    </lineage>
</organism>
<dbReference type="RefSeq" id="YP_004376362.1">
    <property type="nucleotide sequence ID" value="NC_015400.1"/>
</dbReference>
<accession>F2WVJ1</accession>
<evidence type="ECO:0000313" key="3">
    <source>
        <dbReference type="Proteomes" id="UP000017559"/>
    </source>
</evidence>
<dbReference type="AlphaFoldDB" id="F2WVJ1"/>
<reference evidence="2" key="1">
    <citation type="submission" date="2010-09" db="EMBL/GenBank/DDBJ databases">
        <authorList>
            <person name="Garcia O."/>
            <person name="Costa G.G.L."/>
            <person name="Tiburcio R.A."/>
            <person name="Medrano F.J."/>
            <person name="Carazzolle M.F."/>
            <person name="Thomazella D.T."/>
            <person name="Schuster S.C."/>
            <person name="Carlson J.E."/>
            <person name="Guiltinan M.J."/>
            <person name="Bailey B.A."/>
            <person name="Mieckowski P."/>
            <person name="Pereira G.A.G."/>
            <person name="Meinhardt L.W."/>
        </authorList>
    </citation>
    <scope>NUCLEOTIDE SEQUENCE</scope>
</reference>
<name>F2WVJ1_MONRO</name>
<feature type="chain" id="PRO_5003292165" evidence="1">
    <location>
        <begin position="18"/>
        <end position="79"/>
    </location>
</feature>
<evidence type="ECO:0000313" key="2">
    <source>
        <dbReference type="EMBL" id="ADO51588.1"/>
    </source>
</evidence>
<gene>
    <name evidence="2" type="primary">hyp5</name>
</gene>
<feature type="signal peptide" evidence="1">
    <location>
        <begin position="1"/>
        <end position="17"/>
    </location>
</feature>
<reference key="2">
    <citation type="journal article" date="2012" name="Fungal Biol.">
        <title>The mitochondrial genome of Moniliophthora roreri, the frosty pod rot pathogen of cacao.</title>
        <authorList>
            <person name="Costa G.G.L."/>
            <person name="Cabrera O.G."/>
            <person name="Tiburcio R.A."/>
            <person name="Medrano F.J."/>
            <person name="Carazzolle M.F."/>
            <person name="Thomazella D.P.T."/>
            <person name="Schuster S.C."/>
            <person name="Carlson J.E."/>
            <person name="Guiltinan M.J."/>
            <person name="Bailey B.A."/>
            <person name="Mieczkowski P."/>
            <person name="Pereira G.A.G."/>
            <person name="Meinhardt L.W."/>
        </authorList>
    </citation>
    <scope>NUCLEOTIDE SEQUENCE [LARGE SCALE GENOMIC DNA]</scope>
    <source>
        <strain>MCA 2997</strain>
    </source>
</reference>
<protein>
    <submittedName>
        <fullName evidence="2">Hyp5</fullName>
    </submittedName>
</protein>
<dbReference type="Proteomes" id="UP000017559">
    <property type="component" value="Mitochondrion"/>
</dbReference>
<dbReference type="EMBL" id="HQ259115">
    <property type="protein sequence ID" value="ADO51588.1"/>
    <property type="molecule type" value="Genomic_DNA"/>
</dbReference>
<geneLocation type="mitochondrion" evidence="2"/>
<keyword evidence="3" id="KW-1185">Reference proteome</keyword>
<proteinExistence type="predicted"/>